<protein>
    <submittedName>
        <fullName evidence="2">Uncharacterized protein</fullName>
    </submittedName>
</protein>
<dbReference type="PaxDb" id="214684-Q5KFS8"/>
<evidence type="ECO:0000256" key="1">
    <source>
        <dbReference type="SAM" id="Phobius"/>
    </source>
</evidence>
<accession>Q5KFS8</accession>
<dbReference type="GeneID" id="3258132"/>
<feature type="transmembrane region" description="Helical" evidence="1">
    <location>
        <begin position="38"/>
        <end position="59"/>
    </location>
</feature>
<dbReference type="VEuPathDB" id="FungiDB:CNF00690"/>
<dbReference type="RefSeq" id="XP_024512999.1">
    <property type="nucleotide sequence ID" value="XM_024657339.1"/>
</dbReference>
<name>Q5KFS8_CRYD1</name>
<sequence length="134" mass="15000">MVKGPVLISCGGAFSVLSVVKSLLKLLFPMQTWPSPWLFWLYGLVSVVLSALLSPAAIWTDQLPKHLQANLGQYMNSTQLATIYGSIAKARAVTEHRDLVIKSYLDTAWYLEVPTLCLCCSSRCWSFDFQLLAW</sequence>
<dbReference type="KEGG" id="cne:CNF00690"/>
<evidence type="ECO:0000313" key="3">
    <source>
        <dbReference type="Proteomes" id="UP000002149"/>
    </source>
</evidence>
<dbReference type="STRING" id="214684.Q5KFS8"/>
<reference evidence="2 3" key="1">
    <citation type="journal article" date="2005" name="Science">
        <title>The genome of the basidiomycetous yeast and human pathogen Cryptococcus neoformans.</title>
        <authorList>
            <person name="Loftus B.J."/>
            <person name="Fung E."/>
            <person name="Roncaglia P."/>
            <person name="Rowley D."/>
            <person name="Amedeo P."/>
            <person name="Bruno D."/>
            <person name="Vamathevan J."/>
            <person name="Miranda M."/>
            <person name="Anderson I.J."/>
            <person name="Fraser J.A."/>
            <person name="Allen J.E."/>
            <person name="Bosdet I.E."/>
            <person name="Brent M.R."/>
            <person name="Chiu R."/>
            <person name="Doering T.L."/>
            <person name="Donlin M.J."/>
            <person name="D'Souza C.A."/>
            <person name="Fox D.S."/>
            <person name="Grinberg V."/>
            <person name="Fu J."/>
            <person name="Fukushima M."/>
            <person name="Haas B.J."/>
            <person name="Huang J.C."/>
            <person name="Janbon G."/>
            <person name="Jones S.J."/>
            <person name="Koo H.L."/>
            <person name="Krzywinski M.I."/>
            <person name="Kwon-Chung J.K."/>
            <person name="Lengeler K.B."/>
            <person name="Maiti R."/>
            <person name="Marra M.A."/>
            <person name="Marra R.E."/>
            <person name="Mathewson C.A."/>
            <person name="Mitchell T.G."/>
            <person name="Pertea M."/>
            <person name="Riggs F.R."/>
            <person name="Salzberg S.L."/>
            <person name="Schein J.E."/>
            <person name="Shvartsbeyn A."/>
            <person name="Shin H."/>
            <person name="Shumway M."/>
            <person name="Specht C.A."/>
            <person name="Suh B.B."/>
            <person name="Tenney A."/>
            <person name="Utterback T.R."/>
            <person name="Wickes B.L."/>
            <person name="Wortman J.R."/>
            <person name="Wye N.H."/>
            <person name="Kronstad J.W."/>
            <person name="Lodge J.K."/>
            <person name="Heitman J."/>
            <person name="Davis R.W."/>
            <person name="Fraser C.M."/>
            <person name="Hyman R.W."/>
        </authorList>
    </citation>
    <scope>NUCLEOTIDE SEQUENCE [LARGE SCALE GENOMIC DNA]</scope>
    <source>
        <strain evidence="3">JEC21 / ATCC MYA-565</strain>
    </source>
</reference>
<keyword evidence="1" id="KW-0472">Membrane</keyword>
<keyword evidence="1" id="KW-1133">Transmembrane helix</keyword>
<dbReference type="InParanoid" id="Q5KFS8"/>
<dbReference type="AlphaFoldDB" id="Q5KFS8"/>
<dbReference type="OrthoDB" id="2241241at2759"/>
<dbReference type="Proteomes" id="UP000002149">
    <property type="component" value="Chromosome 6"/>
</dbReference>
<evidence type="ECO:0000313" key="2">
    <source>
        <dbReference type="EMBL" id="AAW43935.2"/>
    </source>
</evidence>
<keyword evidence="3" id="KW-1185">Reference proteome</keyword>
<keyword evidence="1" id="KW-0812">Transmembrane</keyword>
<gene>
    <name evidence="2" type="ordered locus">CNF00690</name>
</gene>
<dbReference type="HOGENOM" id="CLU_137477_0_0_1"/>
<proteinExistence type="predicted"/>
<dbReference type="EMBL" id="AE017346">
    <property type="protein sequence ID" value="AAW43935.2"/>
    <property type="molecule type" value="Genomic_DNA"/>
</dbReference>
<organism evidence="2 3">
    <name type="scientific">Cryptococcus deneoformans (strain JEC21 / ATCC MYA-565)</name>
    <name type="common">Cryptococcus neoformans var. neoformans serotype D</name>
    <dbReference type="NCBI Taxonomy" id="214684"/>
    <lineage>
        <taxon>Eukaryota</taxon>
        <taxon>Fungi</taxon>
        <taxon>Dikarya</taxon>
        <taxon>Basidiomycota</taxon>
        <taxon>Agaricomycotina</taxon>
        <taxon>Tremellomycetes</taxon>
        <taxon>Tremellales</taxon>
        <taxon>Cryptococcaceae</taxon>
        <taxon>Cryptococcus</taxon>
        <taxon>Cryptococcus neoformans species complex</taxon>
    </lineage>
</organism>